<accession>A0A8T0WJM4</accession>
<dbReference type="AlphaFoldDB" id="A0A8T0WJM4"/>
<feature type="region of interest" description="Disordered" evidence="1">
    <location>
        <begin position="100"/>
        <end position="215"/>
    </location>
</feature>
<dbReference type="Proteomes" id="UP000823388">
    <property type="component" value="Chromosome 2K"/>
</dbReference>
<evidence type="ECO:0000313" key="2">
    <source>
        <dbReference type="EMBL" id="KAG2647525.1"/>
    </source>
</evidence>
<evidence type="ECO:0000256" key="1">
    <source>
        <dbReference type="SAM" id="MobiDB-lite"/>
    </source>
</evidence>
<feature type="compositionally biased region" description="Low complexity" evidence="1">
    <location>
        <begin position="125"/>
        <end position="143"/>
    </location>
</feature>
<evidence type="ECO:0000313" key="3">
    <source>
        <dbReference type="Proteomes" id="UP000823388"/>
    </source>
</evidence>
<organism evidence="2 3">
    <name type="scientific">Panicum virgatum</name>
    <name type="common">Blackwell switchgrass</name>
    <dbReference type="NCBI Taxonomy" id="38727"/>
    <lineage>
        <taxon>Eukaryota</taxon>
        <taxon>Viridiplantae</taxon>
        <taxon>Streptophyta</taxon>
        <taxon>Embryophyta</taxon>
        <taxon>Tracheophyta</taxon>
        <taxon>Spermatophyta</taxon>
        <taxon>Magnoliopsida</taxon>
        <taxon>Liliopsida</taxon>
        <taxon>Poales</taxon>
        <taxon>Poaceae</taxon>
        <taxon>PACMAD clade</taxon>
        <taxon>Panicoideae</taxon>
        <taxon>Panicodae</taxon>
        <taxon>Paniceae</taxon>
        <taxon>Panicinae</taxon>
        <taxon>Panicum</taxon>
        <taxon>Panicum sect. Hiantes</taxon>
    </lineage>
</organism>
<proteinExistence type="predicted"/>
<keyword evidence="3" id="KW-1185">Reference proteome</keyword>
<gene>
    <name evidence="2" type="ORF">PVAP13_2KG589451</name>
</gene>
<sequence length="215" mass="23279">MDDGLILNAKDIDIDHLTYRRRRRWDRPLRRSEPSRVPSGNRHFGSRARFLSFSRHFIPCPARFAPLHFTPLPRAGPVAYLGRVVRLLKPSVPFSLSSVGCRTGGDAASDRWGPDRRPKGSASQRGGVARAACRGGAAPRIGAEGPEPALLGPRVAAGRRPESRVSGRSGAVRWGGGPRAGAPRAARRGGAASREPRVGAERRRALGRRAPSRRP</sequence>
<name>A0A8T0WJM4_PANVG</name>
<dbReference type="EMBL" id="CM029039">
    <property type="protein sequence ID" value="KAG2647525.1"/>
    <property type="molecule type" value="Genomic_DNA"/>
</dbReference>
<feature type="compositionally biased region" description="Low complexity" evidence="1">
    <location>
        <begin position="180"/>
        <end position="193"/>
    </location>
</feature>
<feature type="compositionally biased region" description="Basic and acidic residues" evidence="1">
    <location>
        <begin position="108"/>
        <end position="118"/>
    </location>
</feature>
<feature type="compositionally biased region" description="Basic residues" evidence="1">
    <location>
        <begin position="205"/>
        <end position="215"/>
    </location>
</feature>
<comment type="caution">
    <text evidence="2">The sequence shown here is derived from an EMBL/GenBank/DDBJ whole genome shotgun (WGS) entry which is preliminary data.</text>
</comment>
<feature type="compositionally biased region" description="Basic and acidic residues" evidence="1">
    <location>
        <begin position="194"/>
        <end position="204"/>
    </location>
</feature>
<reference evidence="2" key="1">
    <citation type="submission" date="2020-05" db="EMBL/GenBank/DDBJ databases">
        <title>WGS assembly of Panicum virgatum.</title>
        <authorList>
            <person name="Lovell J.T."/>
            <person name="Jenkins J."/>
            <person name="Shu S."/>
            <person name="Juenger T.E."/>
            <person name="Schmutz J."/>
        </authorList>
    </citation>
    <scope>NUCLEOTIDE SEQUENCE</scope>
    <source>
        <strain evidence="2">AP13</strain>
    </source>
</reference>
<protein>
    <submittedName>
        <fullName evidence="2">Uncharacterized protein</fullName>
    </submittedName>
</protein>